<dbReference type="CDD" id="cd02947">
    <property type="entry name" value="TRX_family"/>
    <property type="match status" value="1"/>
</dbReference>
<keyword evidence="12" id="KW-1185">Reference proteome</keyword>
<dbReference type="PROSITE" id="PS51352">
    <property type="entry name" value="THIOREDOXIN_2"/>
    <property type="match status" value="1"/>
</dbReference>
<comment type="subcellular location">
    <subcellularLocation>
        <location evidence="1">Cytoplasm</location>
    </subcellularLocation>
</comment>
<name>A0AAX6GBM4_IRIPA</name>
<organism evidence="10 12">
    <name type="scientific">Iris pallida</name>
    <name type="common">Sweet iris</name>
    <dbReference type="NCBI Taxonomy" id="29817"/>
    <lineage>
        <taxon>Eukaryota</taxon>
        <taxon>Viridiplantae</taxon>
        <taxon>Streptophyta</taxon>
        <taxon>Embryophyta</taxon>
        <taxon>Tracheophyta</taxon>
        <taxon>Spermatophyta</taxon>
        <taxon>Magnoliopsida</taxon>
        <taxon>Liliopsida</taxon>
        <taxon>Asparagales</taxon>
        <taxon>Iridaceae</taxon>
        <taxon>Iridoideae</taxon>
        <taxon>Irideae</taxon>
        <taxon>Iris</taxon>
    </lineage>
</organism>
<accession>A0AAX6GBM4</accession>
<dbReference type="AlphaFoldDB" id="A0AAX6GBM4"/>
<dbReference type="InterPro" id="IPR005746">
    <property type="entry name" value="Thioredoxin"/>
</dbReference>
<feature type="domain" description="Thioredoxin" evidence="9">
    <location>
        <begin position="1"/>
        <end position="111"/>
    </location>
</feature>
<dbReference type="InterPro" id="IPR017937">
    <property type="entry name" value="Thioredoxin_CS"/>
</dbReference>
<keyword evidence="4" id="KW-0249">Electron transport</keyword>
<keyword evidence="6" id="KW-0676">Redox-active center</keyword>
<reference evidence="10" key="1">
    <citation type="journal article" date="2023" name="GigaByte">
        <title>Genome assembly of the bearded iris, Iris pallida Lam.</title>
        <authorList>
            <person name="Bruccoleri R.E."/>
            <person name="Oakeley E.J."/>
            <person name="Faust A.M.E."/>
            <person name="Altorfer M."/>
            <person name="Dessus-Babus S."/>
            <person name="Burckhardt D."/>
            <person name="Oertli M."/>
            <person name="Naumann U."/>
            <person name="Petersen F."/>
            <person name="Wong J."/>
        </authorList>
    </citation>
    <scope>NUCLEOTIDE SEQUENCE</scope>
    <source>
        <strain evidence="10">GSM-AAB239-AS_SAM_17_03QT</strain>
    </source>
</reference>
<dbReference type="InterPro" id="IPR050620">
    <property type="entry name" value="Thioredoxin_H-type-like"/>
</dbReference>
<dbReference type="InterPro" id="IPR036249">
    <property type="entry name" value="Thioredoxin-like_sf"/>
</dbReference>
<evidence type="ECO:0000256" key="8">
    <source>
        <dbReference type="ARBA" id="ARBA00078030"/>
    </source>
</evidence>
<dbReference type="Pfam" id="PF00085">
    <property type="entry name" value="Thioredoxin"/>
    <property type="match status" value="1"/>
</dbReference>
<dbReference type="PANTHER" id="PTHR10438">
    <property type="entry name" value="THIOREDOXIN"/>
    <property type="match status" value="1"/>
</dbReference>
<dbReference type="FunFam" id="3.40.30.10:FF:000104">
    <property type="entry name" value="Thioredoxin"/>
    <property type="match status" value="1"/>
</dbReference>
<dbReference type="InterPro" id="IPR013766">
    <property type="entry name" value="Thioredoxin_domain"/>
</dbReference>
<keyword evidence="3" id="KW-0963">Cytoplasm</keyword>
<evidence type="ECO:0000256" key="4">
    <source>
        <dbReference type="ARBA" id="ARBA00022982"/>
    </source>
</evidence>
<dbReference type="GO" id="GO:0005737">
    <property type="term" value="C:cytoplasm"/>
    <property type="evidence" value="ECO:0007669"/>
    <property type="project" value="UniProtKB-SubCell"/>
</dbReference>
<evidence type="ECO:0000313" key="12">
    <source>
        <dbReference type="Proteomes" id="UP001140949"/>
    </source>
</evidence>
<protein>
    <recommendedName>
        <fullName evidence="8">Phloem sap 13 kDa protein 1</fullName>
    </recommendedName>
</protein>
<evidence type="ECO:0000256" key="6">
    <source>
        <dbReference type="ARBA" id="ARBA00023284"/>
    </source>
</evidence>
<evidence type="ECO:0000313" key="11">
    <source>
        <dbReference type="EMBL" id="KAJ6852489.1"/>
    </source>
</evidence>
<evidence type="ECO:0000256" key="7">
    <source>
        <dbReference type="ARBA" id="ARBA00038353"/>
    </source>
</evidence>
<comment type="similarity">
    <text evidence="7">Belongs to the thioredoxin family. Plant H-type subfamily.</text>
</comment>
<dbReference type="Gene3D" id="3.40.30.10">
    <property type="entry name" value="Glutaredoxin"/>
    <property type="match status" value="1"/>
</dbReference>
<evidence type="ECO:0000256" key="5">
    <source>
        <dbReference type="ARBA" id="ARBA00023157"/>
    </source>
</evidence>
<gene>
    <name evidence="11" type="ORF">M6B38_255950</name>
    <name evidence="10" type="ORF">M6B38_375510</name>
</gene>
<evidence type="ECO:0000256" key="3">
    <source>
        <dbReference type="ARBA" id="ARBA00022490"/>
    </source>
</evidence>
<dbReference type="EMBL" id="JANAVB010021596">
    <property type="protein sequence ID" value="KAJ6825797.1"/>
    <property type="molecule type" value="Genomic_DNA"/>
</dbReference>
<comment type="caution">
    <text evidence="10">The sequence shown here is derived from an EMBL/GenBank/DDBJ whole genome shotgun (WGS) entry which is preliminary data.</text>
</comment>
<proteinExistence type="inferred from homology"/>
<evidence type="ECO:0000256" key="2">
    <source>
        <dbReference type="ARBA" id="ARBA00022448"/>
    </source>
</evidence>
<dbReference type="SUPFAM" id="SSF52833">
    <property type="entry name" value="Thioredoxin-like"/>
    <property type="match status" value="1"/>
</dbReference>
<dbReference type="Proteomes" id="UP001140949">
    <property type="component" value="Unassembled WGS sequence"/>
</dbReference>
<dbReference type="EMBL" id="JANAVB010001800">
    <property type="protein sequence ID" value="KAJ6852489.1"/>
    <property type="molecule type" value="Genomic_DNA"/>
</dbReference>
<dbReference type="PROSITE" id="PS00194">
    <property type="entry name" value="THIOREDOXIN_1"/>
    <property type="match status" value="1"/>
</dbReference>
<dbReference type="GO" id="GO:0016671">
    <property type="term" value="F:oxidoreductase activity, acting on a sulfur group of donors, disulfide as acceptor"/>
    <property type="evidence" value="ECO:0007669"/>
    <property type="project" value="UniProtKB-ARBA"/>
</dbReference>
<dbReference type="GO" id="GO:0015035">
    <property type="term" value="F:protein-disulfide reductase activity"/>
    <property type="evidence" value="ECO:0007669"/>
    <property type="project" value="InterPro"/>
</dbReference>
<evidence type="ECO:0000259" key="9">
    <source>
        <dbReference type="PROSITE" id="PS51352"/>
    </source>
</evidence>
<reference evidence="10" key="2">
    <citation type="submission" date="2023-04" db="EMBL/GenBank/DDBJ databases">
        <authorList>
            <person name="Bruccoleri R.E."/>
            <person name="Oakeley E.J."/>
            <person name="Faust A.-M."/>
            <person name="Dessus-Babus S."/>
            <person name="Altorfer M."/>
            <person name="Burckhardt D."/>
            <person name="Oertli M."/>
            <person name="Naumann U."/>
            <person name="Petersen F."/>
            <person name="Wong J."/>
        </authorList>
    </citation>
    <scope>NUCLEOTIDE SEQUENCE</scope>
    <source>
        <strain evidence="10">GSM-AAB239-AS_SAM_17_03QT</strain>
        <tissue evidence="10">Leaf</tissue>
    </source>
</reference>
<keyword evidence="2" id="KW-0813">Transport</keyword>
<evidence type="ECO:0000313" key="10">
    <source>
        <dbReference type="EMBL" id="KAJ6825797.1"/>
    </source>
</evidence>
<dbReference type="NCBIfam" id="TIGR01068">
    <property type="entry name" value="thioredoxin"/>
    <property type="match status" value="1"/>
</dbReference>
<evidence type="ECO:0000256" key="1">
    <source>
        <dbReference type="ARBA" id="ARBA00004496"/>
    </source>
</evidence>
<keyword evidence="5" id="KW-1015">Disulfide bond</keyword>
<dbReference type="PANTHER" id="PTHR10438:SF425">
    <property type="entry name" value="THIOREDOXIN H1"/>
    <property type="match status" value="1"/>
</dbReference>
<sequence length="113" mass="12743">MAEAVICCHTKDEWVNQLDQAKANNKLVVVDFTATWCGPCRMMAPIFAELAKKFADVVFLKVDVDELKDVATEWEIEAMPTFLFVKDGKIVDKIVGARKDDLPKKIEQHKSCA</sequence>
<dbReference type="PRINTS" id="PR00421">
    <property type="entry name" value="THIOREDOXIN"/>
</dbReference>